<proteinExistence type="predicted"/>
<evidence type="ECO:0000259" key="1">
    <source>
        <dbReference type="Pfam" id="PF01493"/>
    </source>
</evidence>
<keyword evidence="3" id="KW-1185">Reference proteome</keyword>
<dbReference type="SUPFAM" id="SSF69336">
    <property type="entry name" value="Alpha subunit of glutamate synthase, C-terminal domain"/>
    <property type="match status" value="1"/>
</dbReference>
<dbReference type="PANTHER" id="PTHR39673">
    <property type="entry name" value="TUNGSTEN FORMYLMETHANOFURAN DEHYDROGENASE, SUBUNIT C (FWDC)"/>
    <property type="match status" value="1"/>
</dbReference>
<dbReference type="PANTHER" id="PTHR39673:SF5">
    <property type="entry name" value="TUNGSTEN-CONTAINING FORMYLMETHANOFURAN DEHYDROGENASE 2 SUBUNIT C"/>
    <property type="match status" value="1"/>
</dbReference>
<dbReference type="RefSeq" id="WP_379089627.1">
    <property type="nucleotide sequence ID" value="NZ_JBHTJO010000001.1"/>
</dbReference>
<keyword evidence="2" id="KW-0560">Oxidoreductase</keyword>
<name>A0ABW3JB60_9HYPH</name>
<dbReference type="GO" id="GO:0018493">
    <property type="term" value="F:formylmethanofuran dehydrogenase activity"/>
    <property type="evidence" value="ECO:0007669"/>
    <property type="project" value="UniProtKB-EC"/>
</dbReference>
<comment type="caution">
    <text evidence="2">The sequence shown here is derived from an EMBL/GenBank/DDBJ whole genome shotgun (WGS) entry which is preliminary data.</text>
</comment>
<reference evidence="3" key="1">
    <citation type="journal article" date="2019" name="Int. J. Syst. Evol. Microbiol.">
        <title>The Global Catalogue of Microorganisms (GCM) 10K type strain sequencing project: providing services to taxonomists for standard genome sequencing and annotation.</title>
        <authorList>
            <consortium name="The Broad Institute Genomics Platform"/>
            <consortium name="The Broad Institute Genome Sequencing Center for Infectious Disease"/>
            <person name="Wu L."/>
            <person name="Ma J."/>
        </authorList>
    </citation>
    <scope>NUCLEOTIDE SEQUENCE [LARGE SCALE GENOMIC DNA]</scope>
    <source>
        <strain evidence="3">CCUG 61697</strain>
    </source>
</reference>
<feature type="domain" description="Glutamate synthase alpha subunit C-terminal" evidence="1">
    <location>
        <begin position="82"/>
        <end position="211"/>
    </location>
</feature>
<dbReference type="EMBL" id="JBHTJO010000001">
    <property type="protein sequence ID" value="MFD0987538.1"/>
    <property type="molecule type" value="Genomic_DNA"/>
</dbReference>
<organism evidence="2 3">
    <name type="scientific">Methyloligella solikamskensis</name>
    <dbReference type="NCBI Taxonomy" id="1177756"/>
    <lineage>
        <taxon>Bacteria</taxon>
        <taxon>Pseudomonadati</taxon>
        <taxon>Pseudomonadota</taxon>
        <taxon>Alphaproteobacteria</taxon>
        <taxon>Hyphomicrobiales</taxon>
        <taxon>Hyphomicrobiaceae</taxon>
        <taxon>Methyloligella</taxon>
    </lineage>
</organism>
<accession>A0ABW3JB60</accession>
<dbReference type="EC" id="1.2.7.12" evidence="2"/>
<dbReference type="NCBIfam" id="TIGR03122">
    <property type="entry name" value="one_C_dehyd_C"/>
    <property type="match status" value="1"/>
</dbReference>
<dbReference type="InterPro" id="IPR017550">
    <property type="entry name" value="Formylmethanofuran_DH_suC"/>
</dbReference>
<evidence type="ECO:0000313" key="3">
    <source>
        <dbReference type="Proteomes" id="UP001597102"/>
    </source>
</evidence>
<gene>
    <name evidence="2" type="ORF">ACFQ2F_10580</name>
</gene>
<dbReference type="Gene3D" id="2.160.20.60">
    <property type="entry name" value="Glutamate synthase, alpha subunit, C-terminal domain"/>
    <property type="match status" value="1"/>
</dbReference>
<dbReference type="InterPro" id="IPR036485">
    <property type="entry name" value="Glu_synth_asu_C_sf"/>
</dbReference>
<dbReference type="Pfam" id="PF01493">
    <property type="entry name" value="GXGXG"/>
    <property type="match status" value="1"/>
</dbReference>
<sequence length="267" mass="28532">MSALTFKMKQSPDQRVNLSCLTPDRLAGMKSKDIEALHIGTTRTKLCVGDLFKVSGDETSNIRFVGTDHRCDHIGARFSEGQVMVDGNAGAYLGASLRGGALLLKGNAGPYAGAAMSGGTIDIGGNVGERAGGVLVGEVHGMRGGRLIIRGDAGPMLAERMRRGIITVCGDAGDYAGARVVAGTIVFLGKVGRFAGYGNKRGTLIFKKEPKEILPTYSDCGVIEFTYLKLLERHLKEHDVKLRLPRRAQRLIGDMASKGKGEMLILR</sequence>
<dbReference type="InterPro" id="IPR002489">
    <property type="entry name" value="Glu_synth_asu_C"/>
</dbReference>
<protein>
    <submittedName>
        <fullName evidence="2">Formylmethanofuran dehydrogenase subunit C</fullName>
        <ecNumber evidence="2">1.2.7.12</ecNumber>
    </submittedName>
</protein>
<evidence type="ECO:0000313" key="2">
    <source>
        <dbReference type="EMBL" id="MFD0987538.1"/>
    </source>
</evidence>
<dbReference type="Proteomes" id="UP001597102">
    <property type="component" value="Unassembled WGS sequence"/>
</dbReference>